<comment type="caution">
    <text evidence="2">The sequence shown here is derived from an EMBL/GenBank/DDBJ whole genome shotgun (WGS) entry which is preliminary data.</text>
</comment>
<reference evidence="3" key="1">
    <citation type="submission" date="2017-09" db="EMBL/GenBank/DDBJ databases">
        <title>FDA dAtabase for Regulatory Grade micrObial Sequences (FDA-ARGOS): Supporting development and validation of Infectious Disease Dx tests.</title>
        <authorList>
            <person name="Minogue T."/>
            <person name="Wolcott M."/>
            <person name="Wasieloski L."/>
            <person name="Aguilar W."/>
            <person name="Moore D."/>
            <person name="Tallon L."/>
            <person name="Sadzewicz L."/>
            <person name="Ott S."/>
            <person name="Zhao X."/>
            <person name="Nagaraj S."/>
            <person name="Vavikolanu K."/>
            <person name="Aluvathingal J."/>
            <person name="Nadendla S."/>
            <person name="Sichtig H."/>
        </authorList>
    </citation>
    <scope>NUCLEOTIDE SEQUENCE [LARGE SCALE GENOMIC DNA]</scope>
    <source>
        <strain evidence="3">FDAARGOS_394</strain>
    </source>
</reference>
<name>A0A2A7USY7_COMTR</name>
<keyword evidence="2" id="KW-0812">Transmembrane</keyword>
<gene>
    <name evidence="2" type="ORF">CRM82_07300</name>
</gene>
<organism evidence="2 3">
    <name type="scientific">Comamonas terrigena</name>
    <dbReference type="NCBI Taxonomy" id="32013"/>
    <lineage>
        <taxon>Bacteria</taxon>
        <taxon>Pseudomonadati</taxon>
        <taxon>Pseudomonadota</taxon>
        <taxon>Betaproteobacteria</taxon>
        <taxon>Burkholderiales</taxon>
        <taxon>Comamonadaceae</taxon>
        <taxon>Comamonas</taxon>
    </lineage>
</organism>
<dbReference type="AlphaFoldDB" id="A0A2A7USY7"/>
<dbReference type="SUPFAM" id="SSF54626">
    <property type="entry name" value="Chalcone isomerase"/>
    <property type="match status" value="1"/>
</dbReference>
<proteinExistence type="predicted"/>
<evidence type="ECO:0000313" key="3">
    <source>
        <dbReference type="Proteomes" id="UP000220246"/>
    </source>
</evidence>
<dbReference type="STRING" id="1219032.GCA_001515545_03143"/>
<protein>
    <submittedName>
        <fullName evidence="2">Lipoprotein transmembrane</fullName>
    </submittedName>
</protein>
<sequence length="247" mass="26850">MSRKPVNAPGCSGYSPTPWPSGNRHAVFPCRRPLFLTRSSAGCCTCLCKEITMPTPFKTALAIASCVASCLPSLVRAAEAEPALIGASAQVAGQQLQLNGAGISKRLLFKVYTVGLYLRDQRRTTEAVLSSDGPRRLVIRLMRDISAKEFEEAVLDKLAKDIAQMDARVAEQMNGLSQALAHLPSGLRSGDLLTLDWIPGTGTVVEHNRRRVVQPMQDIAFYNTLLNFWLGEQADDPQLKTALLGLS</sequence>
<dbReference type="Proteomes" id="UP000220246">
    <property type="component" value="Unassembled WGS sequence"/>
</dbReference>
<dbReference type="OrthoDB" id="9795336at2"/>
<dbReference type="InterPro" id="IPR016087">
    <property type="entry name" value="Chalcone_isomerase"/>
</dbReference>
<keyword evidence="2" id="KW-0472">Membrane</keyword>
<evidence type="ECO:0000313" key="2">
    <source>
        <dbReference type="EMBL" id="PEH88435.1"/>
    </source>
</evidence>
<keyword evidence="2" id="KW-0449">Lipoprotein</keyword>
<dbReference type="EMBL" id="PDEA01000001">
    <property type="protein sequence ID" value="PEH88435.1"/>
    <property type="molecule type" value="Genomic_DNA"/>
</dbReference>
<dbReference type="InterPro" id="IPR036298">
    <property type="entry name" value="Chalcone_isomerase_sf"/>
</dbReference>
<feature type="domain" description="Chalcone isomerase" evidence="1">
    <location>
        <begin position="87"/>
        <end position="245"/>
    </location>
</feature>
<keyword evidence="3" id="KW-1185">Reference proteome</keyword>
<dbReference type="InterPro" id="IPR016088">
    <property type="entry name" value="Chalcone_isomerase_3-sand"/>
</dbReference>
<accession>A0A2A7USY7</accession>
<evidence type="ECO:0000259" key="1">
    <source>
        <dbReference type="Pfam" id="PF16036"/>
    </source>
</evidence>
<dbReference type="Gene3D" id="3.50.70.10">
    <property type="match status" value="1"/>
</dbReference>
<dbReference type="GO" id="GO:0016872">
    <property type="term" value="F:intramolecular lyase activity"/>
    <property type="evidence" value="ECO:0007669"/>
    <property type="project" value="InterPro"/>
</dbReference>
<dbReference type="Pfam" id="PF16036">
    <property type="entry name" value="Chalcone_3"/>
    <property type="match status" value="1"/>
</dbReference>